<proteinExistence type="predicted"/>
<feature type="region of interest" description="Disordered" evidence="1">
    <location>
        <begin position="1"/>
        <end position="72"/>
    </location>
</feature>
<organism evidence="2 3">
    <name type="scientific">Eragrostis curvula</name>
    <name type="common">weeping love grass</name>
    <dbReference type="NCBI Taxonomy" id="38414"/>
    <lineage>
        <taxon>Eukaryota</taxon>
        <taxon>Viridiplantae</taxon>
        <taxon>Streptophyta</taxon>
        <taxon>Embryophyta</taxon>
        <taxon>Tracheophyta</taxon>
        <taxon>Spermatophyta</taxon>
        <taxon>Magnoliopsida</taxon>
        <taxon>Liliopsida</taxon>
        <taxon>Poales</taxon>
        <taxon>Poaceae</taxon>
        <taxon>PACMAD clade</taxon>
        <taxon>Chloridoideae</taxon>
        <taxon>Eragrostideae</taxon>
        <taxon>Eragrostidinae</taxon>
        <taxon>Eragrostis</taxon>
    </lineage>
</organism>
<dbReference type="OrthoDB" id="749393at2759"/>
<dbReference type="EMBL" id="RWGY01000051">
    <property type="protein sequence ID" value="TVU05376.1"/>
    <property type="molecule type" value="Genomic_DNA"/>
</dbReference>
<evidence type="ECO:0000313" key="2">
    <source>
        <dbReference type="EMBL" id="TVU05376.1"/>
    </source>
</evidence>
<feature type="non-terminal residue" evidence="2">
    <location>
        <position position="1"/>
    </location>
</feature>
<dbReference type="Gramene" id="TVU05376">
    <property type="protein sequence ID" value="TVU05376"/>
    <property type="gene ID" value="EJB05_48535"/>
</dbReference>
<name>A0A5J9T1W8_9POAL</name>
<dbReference type="AlphaFoldDB" id="A0A5J9T1W8"/>
<keyword evidence="3" id="KW-1185">Reference proteome</keyword>
<sequence length="160" mass="16998">MDQSRKRAREGDDEAESSAAAAWRRPQQQQQQRPQAAADVAAAEVVDETAPENGGGGVGAEEDEPWQRPPGVFELPWQKHRGGLGLLPGGAHGWDLRDVFFRSLVDGGAATIGVPGDRLHSPASGERALFDGVDAWLAAAADGEVDPFWRSVLEGPRPAA</sequence>
<comment type="caution">
    <text evidence="2">The sequence shown here is derived from an EMBL/GenBank/DDBJ whole genome shotgun (WGS) entry which is preliminary data.</text>
</comment>
<dbReference type="Proteomes" id="UP000324897">
    <property type="component" value="Unassembled WGS sequence"/>
</dbReference>
<reference evidence="2 3" key="1">
    <citation type="journal article" date="2019" name="Sci. Rep.">
        <title>A high-quality genome of Eragrostis curvula grass provides insights into Poaceae evolution and supports new strategies to enhance forage quality.</title>
        <authorList>
            <person name="Carballo J."/>
            <person name="Santos B.A.C.M."/>
            <person name="Zappacosta D."/>
            <person name="Garbus I."/>
            <person name="Selva J.P."/>
            <person name="Gallo C.A."/>
            <person name="Diaz A."/>
            <person name="Albertini E."/>
            <person name="Caccamo M."/>
            <person name="Echenique V."/>
        </authorList>
    </citation>
    <scope>NUCLEOTIDE SEQUENCE [LARGE SCALE GENOMIC DNA]</scope>
    <source>
        <strain evidence="3">cv. Victoria</strain>
        <tissue evidence="2">Leaf</tissue>
    </source>
</reference>
<gene>
    <name evidence="2" type="ORF">EJB05_48535</name>
</gene>
<accession>A0A5J9T1W8</accession>
<feature type="compositionally biased region" description="Low complexity" evidence="1">
    <location>
        <begin position="17"/>
        <end position="44"/>
    </location>
</feature>
<protein>
    <submittedName>
        <fullName evidence="2">Uncharacterized protein</fullName>
    </submittedName>
</protein>
<evidence type="ECO:0000256" key="1">
    <source>
        <dbReference type="SAM" id="MobiDB-lite"/>
    </source>
</evidence>
<evidence type="ECO:0000313" key="3">
    <source>
        <dbReference type="Proteomes" id="UP000324897"/>
    </source>
</evidence>